<gene>
    <name evidence="4" type="ORF">PFRI_06520</name>
</gene>
<keyword evidence="2" id="KW-0812">Transmembrane</keyword>
<feature type="transmembrane region" description="Helical" evidence="2">
    <location>
        <begin position="164"/>
        <end position="189"/>
    </location>
</feature>
<comment type="caution">
    <text evidence="4">The sequence shown here is derived from an EMBL/GenBank/DDBJ whole genome shotgun (WGS) entry which is preliminary data.</text>
</comment>
<keyword evidence="2" id="KW-0472">Membrane</keyword>
<feature type="chain" id="PRO_5012047102" evidence="3">
    <location>
        <begin position="21"/>
        <end position="328"/>
    </location>
</feature>
<sequence>MRRVQSVVFILFLCTSAVFGSAALALCEEKRVFDQLRAQTNAFFTTGTPLNAAQNNGLARGLSQLNLLTIFPILAANNQTMHAPFLNKVLSEFAVLQRSGRRDVQVLNVRNIEKTAQIFEELCANSQVINQATIGVNERLILERFDFNFTNPFRGWTGADVRSFFNLSLVFFVLLGLISLIVFFWKAYVLDFPFLENRRHCKIPANLIVEGTEVVGHVTTLGPFGARFIPMQNDEYAGSINAQSEMCIAQFASGSQVFAVSLQSVMSELSVIAFHDKLDRNTLNDLYETSEVPTRFASNSVVPSRSSSQSSKRRIKPSGHKIRKAPAL</sequence>
<feature type="region of interest" description="Disordered" evidence="1">
    <location>
        <begin position="298"/>
        <end position="328"/>
    </location>
</feature>
<dbReference type="Proteomes" id="UP000184514">
    <property type="component" value="Unassembled WGS sequence"/>
</dbReference>
<name>A0A1L9P0V3_9RHOB</name>
<feature type="compositionally biased region" description="Basic residues" evidence="1">
    <location>
        <begin position="311"/>
        <end position="328"/>
    </location>
</feature>
<evidence type="ECO:0000256" key="1">
    <source>
        <dbReference type="SAM" id="MobiDB-lite"/>
    </source>
</evidence>
<keyword evidence="2" id="KW-1133">Transmembrane helix</keyword>
<keyword evidence="5" id="KW-1185">Reference proteome</keyword>
<evidence type="ECO:0000256" key="3">
    <source>
        <dbReference type="SAM" id="SignalP"/>
    </source>
</evidence>
<accession>A0A1L9P0V3</accession>
<evidence type="ECO:0000256" key="2">
    <source>
        <dbReference type="SAM" id="Phobius"/>
    </source>
</evidence>
<proteinExistence type="predicted"/>
<reference evidence="4 5" key="1">
    <citation type="submission" date="2016-10" db="EMBL/GenBank/DDBJ databases">
        <title>Genome sequence of Planktotalea frisia SH6-1.</title>
        <authorList>
            <person name="Poehlein A."/>
            <person name="Bakenhus I."/>
            <person name="Voget S."/>
            <person name="Brinkhoff T."/>
            <person name="Simon M."/>
        </authorList>
    </citation>
    <scope>NUCLEOTIDE SEQUENCE [LARGE SCALE GENOMIC DNA]</scope>
    <source>
        <strain evidence="4 5">SH6-1</strain>
    </source>
</reference>
<feature type="signal peptide" evidence="3">
    <location>
        <begin position="1"/>
        <end position="20"/>
    </location>
</feature>
<evidence type="ECO:0000313" key="4">
    <source>
        <dbReference type="EMBL" id="OJI95112.1"/>
    </source>
</evidence>
<dbReference type="AlphaFoldDB" id="A0A1L9P0V3"/>
<evidence type="ECO:0000313" key="5">
    <source>
        <dbReference type="Proteomes" id="UP000184514"/>
    </source>
</evidence>
<protein>
    <submittedName>
        <fullName evidence="4">Uncharacterized protein</fullName>
    </submittedName>
</protein>
<feature type="compositionally biased region" description="Low complexity" evidence="1">
    <location>
        <begin position="298"/>
        <end position="310"/>
    </location>
</feature>
<dbReference type="EMBL" id="MLCB01000057">
    <property type="protein sequence ID" value="OJI95112.1"/>
    <property type="molecule type" value="Genomic_DNA"/>
</dbReference>
<organism evidence="4 5">
    <name type="scientific">Planktotalea frisia</name>
    <dbReference type="NCBI Taxonomy" id="696762"/>
    <lineage>
        <taxon>Bacteria</taxon>
        <taxon>Pseudomonadati</taxon>
        <taxon>Pseudomonadota</taxon>
        <taxon>Alphaproteobacteria</taxon>
        <taxon>Rhodobacterales</taxon>
        <taxon>Paracoccaceae</taxon>
        <taxon>Planktotalea</taxon>
    </lineage>
</organism>
<keyword evidence="3" id="KW-0732">Signal</keyword>